<evidence type="ECO:0000256" key="1">
    <source>
        <dbReference type="SAM" id="MobiDB-lite"/>
    </source>
</evidence>
<dbReference type="AlphaFoldDB" id="A0A6J4SQN8"/>
<sequence length="204" mass="22660">MRDMEGAPRDSVTSSASWLRCYRCWSQNLEVQVHYEGILKVDPETAEAIDPVEEVQEAVVQCLDCLHDQPHLGLALYEEDGRRVSRIEAIEDRWERMVSGTPWVASCTVAIDADQVESCSGPEAAEHLTHGAFGEAGTREFFTHVRFHKHESEQIVVHMLVELYARSAEEANDVLESASRGELSITSLAEESRPPASTGGDSPH</sequence>
<accession>A0A6J4SQN8</accession>
<reference evidence="2" key="1">
    <citation type="submission" date="2020-02" db="EMBL/GenBank/DDBJ databases">
        <authorList>
            <person name="Meier V. D."/>
        </authorList>
    </citation>
    <scope>NUCLEOTIDE SEQUENCE</scope>
    <source>
        <strain evidence="2">AVDCRST_MAG45</strain>
    </source>
</reference>
<protein>
    <submittedName>
        <fullName evidence="2">Uncharacterized protein</fullName>
    </submittedName>
</protein>
<feature type="region of interest" description="Disordered" evidence="1">
    <location>
        <begin position="176"/>
        <end position="204"/>
    </location>
</feature>
<evidence type="ECO:0000313" key="2">
    <source>
        <dbReference type="EMBL" id="CAA9502064.1"/>
    </source>
</evidence>
<dbReference type="EMBL" id="CADCVU010000116">
    <property type="protein sequence ID" value="CAA9502064.1"/>
    <property type="molecule type" value="Genomic_DNA"/>
</dbReference>
<name>A0A6J4SQN8_9ACTN</name>
<gene>
    <name evidence="2" type="ORF">AVDCRST_MAG45-1373</name>
</gene>
<organism evidence="2">
    <name type="scientific">uncultured Solirubrobacterales bacterium</name>
    <dbReference type="NCBI Taxonomy" id="768556"/>
    <lineage>
        <taxon>Bacteria</taxon>
        <taxon>Bacillati</taxon>
        <taxon>Actinomycetota</taxon>
        <taxon>Thermoleophilia</taxon>
        <taxon>Solirubrobacterales</taxon>
        <taxon>environmental samples</taxon>
    </lineage>
</organism>
<proteinExistence type="predicted"/>